<dbReference type="FunFam" id="2.60.40.420:FF:000025">
    <property type="entry name" value="FET5p Multicopper oxidase"/>
    <property type="match status" value="1"/>
</dbReference>
<keyword evidence="25" id="KW-1185">Reference proteome</keyword>
<keyword evidence="16 19" id="KW-0472">Membrane</keyword>
<keyword evidence="12" id="KW-0560">Oxidoreductase</keyword>
<keyword evidence="10" id="KW-0677">Repeat</keyword>
<evidence type="ECO:0000256" key="9">
    <source>
        <dbReference type="ARBA" id="ARBA00022729"/>
    </source>
</evidence>
<dbReference type="PROSITE" id="PS00079">
    <property type="entry name" value="MULTICOPPER_OXIDASE1"/>
    <property type="match status" value="1"/>
</dbReference>
<dbReference type="PROSITE" id="PS00080">
    <property type="entry name" value="MULTICOPPER_OXIDASE2"/>
    <property type="match status" value="1"/>
</dbReference>
<dbReference type="GO" id="GO:0004322">
    <property type="term" value="F:ferroxidase activity"/>
    <property type="evidence" value="ECO:0007669"/>
    <property type="project" value="TreeGrafter"/>
</dbReference>
<keyword evidence="13" id="KW-0408">Iron</keyword>
<dbReference type="Pfam" id="PF07731">
    <property type="entry name" value="Cu-oxidase_2"/>
    <property type="match status" value="1"/>
</dbReference>
<evidence type="ECO:0000256" key="5">
    <source>
        <dbReference type="ARBA" id="ARBA00022475"/>
    </source>
</evidence>
<dbReference type="Gene3D" id="2.60.40.420">
    <property type="entry name" value="Cupredoxins - blue copper proteins"/>
    <property type="match status" value="3"/>
</dbReference>
<feature type="domain" description="Plastocyanin-like" evidence="21">
    <location>
        <begin position="159"/>
        <end position="303"/>
    </location>
</feature>
<keyword evidence="4" id="KW-0813">Transport</keyword>
<evidence type="ECO:0000256" key="16">
    <source>
        <dbReference type="ARBA" id="ARBA00023136"/>
    </source>
</evidence>
<dbReference type="PANTHER" id="PTHR11709">
    <property type="entry name" value="MULTI-COPPER OXIDASE"/>
    <property type="match status" value="1"/>
</dbReference>
<keyword evidence="8" id="KW-0479">Metal-binding</keyword>
<evidence type="ECO:0000256" key="18">
    <source>
        <dbReference type="SAM" id="MobiDB-lite"/>
    </source>
</evidence>
<evidence type="ECO:0000256" key="15">
    <source>
        <dbReference type="ARBA" id="ARBA00023065"/>
    </source>
</evidence>
<evidence type="ECO:0000256" key="14">
    <source>
        <dbReference type="ARBA" id="ARBA00023008"/>
    </source>
</evidence>
<feature type="domain" description="Plastocyanin-like" evidence="22">
    <location>
        <begin position="365"/>
        <end position="504"/>
    </location>
</feature>
<dbReference type="SUPFAM" id="SSF49503">
    <property type="entry name" value="Cupredoxins"/>
    <property type="match status" value="3"/>
</dbReference>
<evidence type="ECO:0000256" key="17">
    <source>
        <dbReference type="ARBA" id="ARBA00023180"/>
    </source>
</evidence>
<feature type="chain" id="PRO_5009236054" evidence="20">
    <location>
        <begin position="24"/>
        <end position="635"/>
    </location>
</feature>
<dbReference type="OrthoDB" id="2121828at2759"/>
<dbReference type="EMBL" id="LT598465">
    <property type="protein sequence ID" value="SCU90226.1"/>
    <property type="molecule type" value="Genomic_DNA"/>
</dbReference>
<keyword evidence="14" id="KW-0186">Copper</keyword>
<dbReference type="FunFam" id="2.60.40.420:FF:000024">
    <property type="entry name" value="FET5p Multicopper oxidase"/>
    <property type="match status" value="1"/>
</dbReference>
<dbReference type="InterPro" id="IPR045087">
    <property type="entry name" value="Cu-oxidase_fam"/>
</dbReference>
<comment type="similarity">
    <text evidence="3">Belongs to the multicopper oxidase family.</text>
</comment>
<reference evidence="24 25" key="1">
    <citation type="submission" date="2016-03" db="EMBL/GenBank/DDBJ databases">
        <authorList>
            <person name="Devillers H."/>
        </authorList>
    </citation>
    <scope>NUCLEOTIDE SEQUENCE [LARGE SCALE GENOMIC DNA]</scope>
    <source>
        <strain evidence="24">CBS 11717</strain>
    </source>
</reference>
<evidence type="ECO:0000256" key="6">
    <source>
        <dbReference type="ARBA" id="ARBA00022496"/>
    </source>
</evidence>
<comment type="cofactor">
    <cofactor evidence="1">
        <name>Cu cation</name>
        <dbReference type="ChEBI" id="CHEBI:23378"/>
    </cofactor>
</comment>
<dbReference type="InterPro" id="IPR044130">
    <property type="entry name" value="CuRO_2_Fet3-like"/>
</dbReference>
<evidence type="ECO:0000313" key="25">
    <source>
        <dbReference type="Proteomes" id="UP000191024"/>
    </source>
</evidence>
<evidence type="ECO:0000259" key="22">
    <source>
        <dbReference type="Pfam" id="PF07731"/>
    </source>
</evidence>
<dbReference type="STRING" id="1230905.A0A1G4JIF4"/>
<dbReference type="Pfam" id="PF00394">
    <property type="entry name" value="Cu-oxidase"/>
    <property type="match status" value="1"/>
</dbReference>
<feature type="signal peptide" evidence="20">
    <location>
        <begin position="1"/>
        <end position="23"/>
    </location>
</feature>
<dbReference type="InterPro" id="IPR011707">
    <property type="entry name" value="Cu-oxidase-like_N"/>
</dbReference>
<keyword evidence="15" id="KW-0406">Ion transport</keyword>
<evidence type="ECO:0000256" key="8">
    <source>
        <dbReference type="ARBA" id="ARBA00022723"/>
    </source>
</evidence>
<evidence type="ECO:0000256" key="12">
    <source>
        <dbReference type="ARBA" id="ARBA00023002"/>
    </source>
</evidence>
<evidence type="ECO:0000256" key="4">
    <source>
        <dbReference type="ARBA" id="ARBA00022448"/>
    </source>
</evidence>
<keyword evidence="17" id="KW-0325">Glycoprotein</keyword>
<organism evidence="24 25">
    <name type="scientific">Lachancea mirantina</name>
    <dbReference type="NCBI Taxonomy" id="1230905"/>
    <lineage>
        <taxon>Eukaryota</taxon>
        <taxon>Fungi</taxon>
        <taxon>Dikarya</taxon>
        <taxon>Ascomycota</taxon>
        <taxon>Saccharomycotina</taxon>
        <taxon>Saccharomycetes</taxon>
        <taxon>Saccharomycetales</taxon>
        <taxon>Saccharomycetaceae</taxon>
        <taxon>Lachancea</taxon>
    </lineage>
</organism>
<dbReference type="GO" id="GO:0033573">
    <property type="term" value="C:high-affinity iron permease complex"/>
    <property type="evidence" value="ECO:0007669"/>
    <property type="project" value="TreeGrafter"/>
</dbReference>
<dbReference type="CDD" id="cd13877">
    <property type="entry name" value="CuRO_2_Fet3p_like"/>
    <property type="match status" value="1"/>
</dbReference>
<evidence type="ECO:0000256" key="19">
    <source>
        <dbReference type="SAM" id="Phobius"/>
    </source>
</evidence>
<dbReference type="CDD" id="cd13851">
    <property type="entry name" value="CuRO_1_Fet3p"/>
    <property type="match status" value="1"/>
</dbReference>
<feature type="domain" description="Plastocyanin-like" evidence="23">
    <location>
        <begin position="34"/>
        <end position="149"/>
    </location>
</feature>
<evidence type="ECO:0000256" key="1">
    <source>
        <dbReference type="ARBA" id="ARBA00001935"/>
    </source>
</evidence>
<proteinExistence type="inferred from homology"/>
<sequence>MPSLPRMAFGALAALAALSPAVAADTKVFNWTTGWGNYDADGMLERPVITCNGQFPWPDVRVNKGDTVLIYLTNGFNDRNTSLHLHGLFQRGTNQMDGPPGVTQCPIGPGDTFLYNFTVDSNVGTYWYHSHTAGQYQDGFRGVFIIEDDAFPYHYDYDIPLQIGEWYHDTTDVLIPTFMNLYNPTGAEPIPQNFILNSTRNLTWNVEPDKTYLLRLVNTGGFVSQYFWIEDHNMTVVEVDGVYTEQNTTDMIYITTAQRYSVLVHTKNDTSRNFAIMNKVDDTMLDVVPSDLELNSTSYMVYNSSAALPKQNIVQELEFLDDFYLVPYEKQEVLPEPDYTITVDVMMDNLISGVNYAFFNNLTWTSPKVPTLLTVLSAGENATDASIYGSNVNAFVLEKDEVIELVLNNRDTGTHPFHLHGHTFQALVRDREYNADLGEQVHLYNSSDHPAFPEYPMIRDTLYVRPQSNFVIRFKADNPGVWFFHCHIEWHLLQGLAIVLIEDPLGIQQNASQALSDNHRKCCQNLGVPIEGNAAGNSADFFDLAGENVQEKSIPPGFTKKGIVAMFFSCLAGVLGLVTIGVYGLMGMNNAEERVMADFDISPDEVLQEASRDDDNTNHSSVEKEVALETVETKH</sequence>
<dbReference type="CDD" id="cd13899">
    <property type="entry name" value="CuRO_3_Fet3p"/>
    <property type="match status" value="1"/>
</dbReference>
<dbReference type="InterPro" id="IPR001117">
    <property type="entry name" value="Cu-oxidase_2nd"/>
</dbReference>
<keyword evidence="7 19" id="KW-0812">Transmembrane</keyword>
<dbReference type="PANTHER" id="PTHR11709:SF361">
    <property type="entry name" value="IRON TRANSPORT MULTICOPPER OXIDASE FET3"/>
    <property type="match status" value="1"/>
</dbReference>
<dbReference type="InterPro" id="IPR008972">
    <property type="entry name" value="Cupredoxin"/>
</dbReference>
<keyword evidence="9 20" id="KW-0732">Signal</keyword>
<dbReference type="InterPro" id="IPR002355">
    <property type="entry name" value="Cu_oxidase_Cu_BS"/>
</dbReference>
<evidence type="ECO:0000256" key="11">
    <source>
        <dbReference type="ARBA" id="ARBA00022989"/>
    </source>
</evidence>
<protein>
    <submittedName>
        <fullName evidence="24">LAMI_0E01156g1_1</fullName>
    </submittedName>
</protein>
<evidence type="ECO:0000256" key="7">
    <source>
        <dbReference type="ARBA" id="ARBA00022692"/>
    </source>
</evidence>
<dbReference type="GO" id="GO:0010106">
    <property type="term" value="P:cellular response to iron ion starvation"/>
    <property type="evidence" value="ECO:0007669"/>
    <property type="project" value="TreeGrafter"/>
</dbReference>
<dbReference type="GO" id="GO:0033215">
    <property type="term" value="P:reductive iron assimilation"/>
    <property type="evidence" value="ECO:0007669"/>
    <property type="project" value="TreeGrafter"/>
</dbReference>
<dbReference type="InterPro" id="IPR011706">
    <property type="entry name" value="Cu-oxidase_C"/>
</dbReference>
<keyword evidence="5" id="KW-1003">Cell membrane</keyword>
<comment type="subcellular location">
    <subcellularLocation>
        <location evidence="2">Cell membrane</location>
        <topology evidence="2">Single-pass membrane protein</topology>
    </subcellularLocation>
</comment>
<dbReference type="GO" id="GO:0005507">
    <property type="term" value="F:copper ion binding"/>
    <property type="evidence" value="ECO:0007669"/>
    <property type="project" value="InterPro"/>
</dbReference>
<evidence type="ECO:0000259" key="23">
    <source>
        <dbReference type="Pfam" id="PF07732"/>
    </source>
</evidence>
<dbReference type="FunFam" id="2.60.40.420:FF:000022">
    <property type="entry name" value="FET5p Multicopper oxidase"/>
    <property type="match status" value="1"/>
</dbReference>
<evidence type="ECO:0000256" key="10">
    <source>
        <dbReference type="ARBA" id="ARBA00022737"/>
    </source>
</evidence>
<evidence type="ECO:0000256" key="3">
    <source>
        <dbReference type="ARBA" id="ARBA00010609"/>
    </source>
</evidence>
<dbReference type="InterPro" id="IPR033138">
    <property type="entry name" value="Cu_oxidase_CS"/>
</dbReference>
<evidence type="ECO:0000256" key="13">
    <source>
        <dbReference type="ARBA" id="ARBA00023004"/>
    </source>
</evidence>
<keyword evidence="11 19" id="KW-1133">Transmembrane helix</keyword>
<evidence type="ECO:0000313" key="24">
    <source>
        <dbReference type="EMBL" id="SCU90226.1"/>
    </source>
</evidence>
<name>A0A1G4JIF4_9SACH</name>
<dbReference type="AlphaFoldDB" id="A0A1G4JIF4"/>
<feature type="transmembrane region" description="Helical" evidence="19">
    <location>
        <begin position="563"/>
        <end position="586"/>
    </location>
</feature>
<evidence type="ECO:0000259" key="21">
    <source>
        <dbReference type="Pfam" id="PF00394"/>
    </source>
</evidence>
<keyword evidence="6" id="KW-0410">Iron transport</keyword>
<dbReference type="Pfam" id="PF07732">
    <property type="entry name" value="Cu-oxidase_3"/>
    <property type="match status" value="1"/>
</dbReference>
<dbReference type="Proteomes" id="UP000191024">
    <property type="component" value="Chromosome E"/>
</dbReference>
<feature type="region of interest" description="Disordered" evidence="18">
    <location>
        <begin position="608"/>
        <end position="635"/>
    </location>
</feature>
<feature type="compositionally biased region" description="Basic and acidic residues" evidence="18">
    <location>
        <begin position="610"/>
        <end position="635"/>
    </location>
</feature>
<gene>
    <name evidence="24" type="ORF">LAMI_0E01156G</name>
</gene>
<evidence type="ECO:0000256" key="20">
    <source>
        <dbReference type="SAM" id="SignalP"/>
    </source>
</evidence>
<accession>A0A1G4JIF4</accession>
<evidence type="ECO:0000256" key="2">
    <source>
        <dbReference type="ARBA" id="ARBA00004162"/>
    </source>
</evidence>